<keyword evidence="2" id="KW-1185">Reference proteome</keyword>
<dbReference type="Proteomes" id="UP000199595">
    <property type="component" value="Unassembled WGS sequence"/>
</dbReference>
<dbReference type="AlphaFoldDB" id="A0A1H3B745"/>
<sequence>MKNIGYLLVLFVVLLSCNQDDSVEVYSNDMVGKWEWKSTNGGEAGRIYKTPQNTDKIIHLDLKPDFEYTILLNNKESISGTYSIINKKSILTEETEQFISITTISEESKSIVVLEGIINVYNYSNSLFINQDFENGMGSVFERVD</sequence>
<evidence type="ECO:0000313" key="2">
    <source>
        <dbReference type="Proteomes" id="UP000199595"/>
    </source>
</evidence>
<organism evidence="1 2">
    <name type="scientific">Lutibacter oricola</name>
    <dbReference type="NCBI Taxonomy" id="762486"/>
    <lineage>
        <taxon>Bacteria</taxon>
        <taxon>Pseudomonadati</taxon>
        <taxon>Bacteroidota</taxon>
        <taxon>Flavobacteriia</taxon>
        <taxon>Flavobacteriales</taxon>
        <taxon>Flavobacteriaceae</taxon>
        <taxon>Lutibacter</taxon>
    </lineage>
</organism>
<dbReference type="RefSeq" id="WP_090123204.1">
    <property type="nucleotide sequence ID" value="NZ_FNNJ01000005.1"/>
</dbReference>
<accession>A0A1H3B745</accession>
<reference evidence="1 2" key="1">
    <citation type="submission" date="2016-10" db="EMBL/GenBank/DDBJ databases">
        <authorList>
            <person name="de Groot N.N."/>
        </authorList>
    </citation>
    <scope>NUCLEOTIDE SEQUENCE [LARGE SCALE GENOMIC DNA]</scope>
    <source>
        <strain evidence="1 2">DSM 24956</strain>
    </source>
</reference>
<dbReference type="PROSITE" id="PS51257">
    <property type="entry name" value="PROKAR_LIPOPROTEIN"/>
    <property type="match status" value="1"/>
</dbReference>
<dbReference type="EMBL" id="FNNJ01000005">
    <property type="protein sequence ID" value="SDX37776.1"/>
    <property type="molecule type" value="Genomic_DNA"/>
</dbReference>
<evidence type="ECO:0008006" key="3">
    <source>
        <dbReference type="Google" id="ProtNLM"/>
    </source>
</evidence>
<evidence type="ECO:0000313" key="1">
    <source>
        <dbReference type="EMBL" id="SDX37776.1"/>
    </source>
</evidence>
<protein>
    <recommendedName>
        <fullName evidence="3">Lipocalin-like domain-containing protein</fullName>
    </recommendedName>
</protein>
<dbReference type="STRING" id="762486.SAMN05444411_10539"/>
<dbReference type="OrthoDB" id="1118927at2"/>
<name>A0A1H3B745_9FLAO</name>
<proteinExistence type="predicted"/>
<gene>
    <name evidence="1" type="ORF">SAMN05444411_10539</name>
</gene>